<dbReference type="Proteomes" id="UP001341840">
    <property type="component" value="Unassembled WGS sequence"/>
</dbReference>
<comment type="caution">
    <text evidence="1">The sequence shown here is derived from an EMBL/GenBank/DDBJ whole genome shotgun (WGS) entry which is preliminary data.</text>
</comment>
<dbReference type="EMBL" id="JASCZI010097234">
    <property type="protein sequence ID" value="MED6154294.1"/>
    <property type="molecule type" value="Genomic_DNA"/>
</dbReference>
<keyword evidence="2" id="KW-1185">Reference proteome</keyword>
<evidence type="ECO:0000313" key="1">
    <source>
        <dbReference type="EMBL" id="MED6154294.1"/>
    </source>
</evidence>
<gene>
    <name evidence="1" type="ORF">PIB30_110904</name>
</gene>
<proteinExistence type="predicted"/>
<sequence length="61" mass="6764">VRWGVFTILGIPPISRALHARNEVLAYLGSAEPEIRQQLEIPPYLGSAEPEIRISGLQSPR</sequence>
<evidence type="ECO:0000313" key="2">
    <source>
        <dbReference type="Proteomes" id="UP001341840"/>
    </source>
</evidence>
<protein>
    <submittedName>
        <fullName evidence="1">Uncharacterized protein</fullName>
    </submittedName>
</protein>
<feature type="non-terminal residue" evidence="1">
    <location>
        <position position="1"/>
    </location>
</feature>
<accession>A0ABU6U0G0</accession>
<organism evidence="1 2">
    <name type="scientific">Stylosanthes scabra</name>
    <dbReference type="NCBI Taxonomy" id="79078"/>
    <lineage>
        <taxon>Eukaryota</taxon>
        <taxon>Viridiplantae</taxon>
        <taxon>Streptophyta</taxon>
        <taxon>Embryophyta</taxon>
        <taxon>Tracheophyta</taxon>
        <taxon>Spermatophyta</taxon>
        <taxon>Magnoliopsida</taxon>
        <taxon>eudicotyledons</taxon>
        <taxon>Gunneridae</taxon>
        <taxon>Pentapetalae</taxon>
        <taxon>rosids</taxon>
        <taxon>fabids</taxon>
        <taxon>Fabales</taxon>
        <taxon>Fabaceae</taxon>
        <taxon>Papilionoideae</taxon>
        <taxon>50 kb inversion clade</taxon>
        <taxon>dalbergioids sensu lato</taxon>
        <taxon>Dalbergieae</taxon>
        <taxon>Pterocarpus clade</taxon>
        <taxon>Stylosanthes</taxon>
    </lineage>
</organism>
<reference evidence="1 2" key="1">
    <citation type="journal article" date="2023" name="Plants (Basel)">
        <title>Bridging the Gap: Combining Genomics and Transcriptomics Approaches to Understand Stylosanthes scabra, an Orphan Legume from the Brazilian Caatinga.</title>
        <authorList>
            <person name="Ferreira-Neto J.R.C."/>
            <person name="da Silva M.D."/>
            <person name="Binneck E."/>
            <person name="de Melo N.F."/>
            <person name="da Silva R.H."/>
            <person name="de Melo A.L.T.M."/>
            <person name="Pandolfi V."/>
            <person name="Bustamante F.O."/>
            <person name="Brasileiro-Vidal A.C."/>
            <person name="Benko-Iseppon A.M."/>
        </authorList>
    </citation>
    <scope>NUCLEOTIDE SEQUENCE [LARGE SCALE GENOMIC DNA]</scope>
    <source>
        <tissue evidence="1">Leaves</tissue>
    </source>
</reference>
<name>A0ABU6U0G0_9FABA</name>